<organism evidence="3 4">
    <name type="scientific">Nitzschia inconspicua</name>
    <dbReference type="NCBI Taxonomy" id="303405"/>
    <lineage>
        <taxon>Eukaryota</taxon>
        <taxon>Sar</taxon>
        <taxon>Stramenopiles</taxon>
        <taxon>Ochrophyta</taxon>
        <taxon>Bacillariophyta</taxon>
        <taxon>Bacillariophyceae</taxon>
        <taxon>Bacillariophycidae</taxon>
        <taxon>Bacillariales</taxon>
        <taxon>Bacillariaceae</taxon>
        <taxon>Nitzschia</taxon>
    </lineage>
</organism>
<dbReference type="Pfam" id="PF03457">
    <property type="entry name" value="HA"/>
    <property type="match status" value="2"/>
</dbReference>
<protein>
    <submittedName>
        <fullName evidence="3">Helicase domain protein</fullName>
    </submittedName>
</protein>
<comment type="caution">
    <text evidence="3">The sequence shown here is derived from an EMBL/GenBank/DDBJ whole genome shotgun (WGS) entry which is preliminary data.</text>
</comment>
<evidence type="ECO:0000313" key="4">
    <source>
        <dbReference type="Proteomes" id="UP000693970"/>
    </source>
</evidence>
<dbReference type="Proteomes" id="UP000693970">
    <property type="component" value="Unassembled WGS sequence"/>
</dbReference>
<reference evidence="3" key="2">
    <citation type="submission" date="2021-04" db="EMBL/GenBank/DDBJ databases">
        <authorList>
            <person name="Podell S."/>
        </authorList>
    </citation>
    <scope>NUCLEOTIDE SEQUENCE</scope>
    <source>
        <strain evidence="3">Hildebrandi</strain>
    </source>
</reference>
<feature type="region of interest" description="Disordered" evidence="1">
    <location>
        <begin position="437"/>
        <end position="471"/>
    </location>
</feature>
<dbReference type="GO" id="GO:0004386">
    <property type="term" value="F:helicase activity"/>
    <property type="evidence" value="ECO:0007669"/>
    <property type="project" value="UniProtKB-KW"/>
</dbReference>
<dbReference type="EMBL" id="JAGRRH010000010">
    <property type="protein sequence ID" value="KAG7362942.1"/>
    <property type="molecule type" value="Genomic_DNA"/>
</dbReference>
<dbReference type="OrthoDB" id="498381at2759"/>
<feature type="region of interest" description="Disordered" evidence="1">
    <location>
        <begin position="1"/>
        <end position="39"/>
    </location>
</feature>
<feature type="compositionally biased region" description="Low complexity" evidence="1">
    <location>
        <begin position="391"/>
        <end position="407"/>
    </location>
</feature>
<keyword evidence="3" id="KW-0378">Hydrolase</keyword>
<keyword evidence="3" id="KW-0547">Nucleotide-binding</keyword>
<feature type="compositionally biased region" description="Polar residues" evidence="1">
    <location>
        <begin position="15"/>
        <end position="32"/>
    </location>
</feature>
<gene>
    <name evidence="3" type="ORF">IV203_026302</name>
</gene>
<feature type="compositionally biased region" description="Basic and acidic residues" evidence="1">
    <location>
        <begin position="152"/>
        <end position="166"/>
    </location>
</feature>
<dbReference type="AlphaFoldDB" id="A0A9K3LIU9"/>
<evidence type="ECO:0000256" key="1">
    <source>
        <dbReference type="SAM" id="MobiDB-lite"/>
    </source>
</evidence>
<accession>A0A9K3LIU9</accession>
<feature type="domain" description="Helicase-associated" evidence="2">
    <location>
        <begin position="302"/>
        <end position="370"/>
    </location>
</feature>
<name>A0A9K3LIU9_9STRA</name>
<evidence type="ECO:0000313" key="3">
    <source>
        <dbReference type="EMBL" id="KAG7362942.1"/>
    </source>
</evidence>
<feature type="region of interest" description="Disordered" evidence="1">
    <location>
        <begin position="380"/>
        <end position="408"/>
    </location>
</feature>
<sequence length="520" mass="58525">MDYSSSSGGAIFAKSNETYTKETSTPYNNKNATDYKPNFTATSKNFPFHNPPRQTPIGLDPNSNGITNMSSNISDALRSNKRSNISMMMNSASPLVDVFSNSNNHNFSHFLKNRGAQQEFVQRLSAFTATNPAEVIANAAAALSRPQKRQKFQGDEHEEPYPRDESAPPSVVLIPSQQSQLQERRHRSDDSNGDDDGSSRGSLDSSTSPNPLSGQAMDEVNGVRFREYQAEIWSEKFEELCLFRRENGHCHVPHHYEENQALAQWVKRQRYQYKLKHEGKRSTLSDERIRLLNTIGFIWNSHDAVFAERLQDLMLFKSIHGHCMVPSSHQPNFQLAIWTKRQRRQYKKYQEGFASSMTPERIAMLEAIGFVWDCRKLNNDKKESKQSHNKSGSPISTAGTATASASGWKPSLTEGMNIALFGQQQQRLVMVQNHGQKNQLTNNNDPKDRRETNNAVGDVGAPHGAEAGEQQKHPAFATIPTAVVAGSHQSPSQQQQKTINQALLRLPKCDFFSFSGKFRY</sequence>
<reference evidence="3" key="1">
    <citation type="journal article" date="2021" name="Sci. Rep.">
        <title>Diploid genomic architecture of Nitzschia inconspicua, an elite biomass production diatom.</title>
        <authorList>
            <person name="Oliver A."/>
            <person name="Podell S."/>
            <person name="Pinowska A."/>
            <person name="Traller J.C."/>
            <person name="Smith S.R."/>
            <person name="McClure R."/>
            <person name="Beliaev A."/>
            <person name="Bohutskyi P."/>
            <person name="Hill E.A."/>
            <person name="Rabines A."/>
            <person name="Zheng H."/>
            <person name="Allen L.Z."/>
            <person name="Kuo A."/>
            <person name="Grigoriev I.V."/>
            <person name="Allen A.E."/>
            <person name="Hazlebeck D."/>
            <person name="Allen E.E."/>
        </authorList>
    </citation>
    <scope>NUCLEOTIDE SEQUENCE</scope>
    <source>
        <strain evidence="3">Hildebrandi</strain>
    </source>
</reference>
<dbReference type="InterPro" id="IPR005114">
    <property type="entry name" value="Helicase_assoc"/>
</dbReference>
<feature type="region of interest" description="Disordered" evidence="1">
    <location>
        <begin position="141"/>
        <end position="218"/>
    </location>
</feature>
<evidence type="ECO:0000259" key="2">
    <source>
        <dbReference type="Pfam" id="PF03457"/>
    </source>
</evidence>
<dbReference type="PANTHER" id="PTHR33418">
    <property type="entry name" value="HELICASE-ASSOCIATED"/>
    <property type="match status" value="1"/>
</dbReference>
<feature type="compositionally biased region" description="Low complexity" evidence="1">
    <location>
        <begin position="199"/>
        <end position="208"/>
    </location>
</feature>
<proteinExistence type="predicted"/>
<dbReference type="PANTHER" id="PTHR33418:SF1">
    <property type="entry name" value="HELICASE-ASSOCIATED DOMAIN-CONTAINING PROTEIN"/>
    <property type="match status" value="1"/>
</dbReference>
<keyword evidence="3" id="KW-0347">Helicase</keyword>
<feature type="domain" description="Helicase-associated" evidence="2">
    <location>
        <begin position="230"/>
        <end position="297"/>
    </location>
</feature>
<keyword evidence="3" id="KW-0067">ATP-binding</keyword>
<keyword evidence="4" id="KW-1185">Reference proteome</keyword>